<sequence>MFPVEAISAKMLDDYIEREDVLVIDLRDRESYKQGHIRAAVNIPYQELEEHSVLPKGKLLIFYCDRGGASMAAARQMEKKGYEARSVIGGFESYRGRNLVISRNA</sequence>
<dbReference type="PANTHER" id="PTHR43031">
    <property type="entry name" value="FAD-DEPENDENT OXIDOREDUCTASE"/>
    <property type="match status" value="1"/>
</dbReference>
<protein>
    <submittedName>
        <fullName evidence="2">Rhodanese-like domain-containing protein</fullName>
    </submittedName>
</protein>
<evidence type="ECO:0000313" key="3">
    <source>
        <dbReference type="Proteomes" id="UP000823842"/>
    </source>
</evidence>
<dbReference type="AlphaFoldDB" id="A0A9D2LTP4"/>
<dbReference type="Proteomes" id="UP000823842">
    <property type="component" value="Unassembled WGS sequence"/>
</dbReference>
<organism evidence="2 3">
    <name type="scientific">Candidatus Blautia faecavium</name>
    <dbReference type="NCBI Taxonomy" id="2838487"/>
    <lineage>
        <taxon>Bacteria</taxon>
        <taxon>Bacillati</taxon>
        <taxon>Bacillota</taxon>
        <taxon>Clostridia</taxon>
        <taxon>Lachnospirales</taxon>
        <taxon>Lachnospiraceae</taxon>
        <taxon>Blautia</taxon>
    </lineage>
</organism>
<evidence type="ECO:0000313" key="2">
    <source>
        <dbReference type="EMBL" id="HJB29105.1"/>
    </source>
</evidence>
<dbReference type="PROSITE" id="PS50206">
    <property type="entry name" value="RHODANESE_3"/>
    <property type="match status" value="1"/>
</dbReference>
<dbReference type="SMART" id="SM00450">
    <property type="entry name" value="RHOD"/>
    <property type="match status" value="1"/>
</dbReference>
<dbReference type="InterPro" id="IPR036873">
    <property type="entry name" value="Rhodanese-like_dom_sf"/>
</dbReference>
<reference evidence="2" key="1">
    <citation type="journal article" date="2021" name="PeerJ">
        <title>Extensive microbial diversity within the chicken gut microbiome revealed by metagenomics and culture.</title>
        <authorList>
            <person name="Gilroy R."/>
            <person name="Ravi A."/>
            <person name="Getino M."/>
            <person name="Pursley I."/>
            <person name="Horton D.L."/>
            <person name="Alikhan N.F."/>
            <person name="Baker D."/>
            <person name="Gharbi K."/>
            <person name="Hall N."/>
            <person name="Watson M."/>
            <person name="Adriaenssens E.M."/>
            <person name="Foster-Nyarko E."/>
            <person name="Jarju S."/>
            <person name="Secka A."/>
            <person name="Antonio M."/>
            <person name="Oren A."/>
            <person name="Chaudhuri R.R."/>
            <person name="La Ragione R."/>
            <person name="Hildebrand F."/>
            <person name="Pallen M.J."/>
        </authorList>
    </citation>
    <scope>NUCLEOTIDE SEQUENCE</scope>
    <source>
        <strain evidence="2">ChiSjej1B19-5720</strain>
    </source>
</reference>
<reference evidence="2" key="2">
    <citation type="submission" date="2021-04" db="EMBL/GenBank/DDBJ databases">
        <authorList>
            <person name="Gilroy R."/>
        </authorList>
    </citation>
    <scope>NUCLEOTIDE SEQUENCE</scope>
    <source>
        <strain evidence="2">ChiSjej1B19-5720</strain>
    </source>
</reference>
<dbReference type="Pfam" id="PF00581">
    <property type="entry name" value="Rhodanese"/>
    <property type="match status" value="1"/>
</dbReference>
<evidence type="ECO:0000259" key="1">
    <source>
        <dbReference type="PROSITE" id="PS50206"/>
    </source>
</evidence>
<dbReference type="Gene3D" id="3.40.250.10">
    <property type="entry name" value="Rhodanese-like domain"/>
    <property type="match status" value="1"/>
</dbReference>
<dbReference type="InterPro" id="IPR001763">
    <property type="entry name" value="Rhodanese-like_dom"/>
</dbReference>
<name>A0A9D2LTP4_9FIRM</name>
<proteinExistence type="predicted"/>
<dbReference type="EMBL" id="DWYZ01000185">
    <property type="protein sequence ID" value="HJB29105.1"/>
    <property type="molecule type" value="Genomic_DNA"/>
</dbReference>
<feature type="domain" description="Rhodanese" evidence="1">
    <location>
        <begin position="17"/>
        <end position="103"/>
    </location>
</feature>
<dbReference type="CDD" id="cd00158">
    <property type="entry name" value="RHOD"/>
    <property type="match status" value="1"/>
</dbReference>
<accession>A0A9D2LTP4</accession>
<gene>
    <name evidence="2" type="ORF">IAA06_09985</name>
</gene>
<dbReference type="SUPFAM" id="SSF52821">
    <property type="entry name" value="Rhodanese/Cell cycle control phosphatase"/>
    <property type="match status" value="1"/>
</dbReference>
<comment type="caution">
    <text evidence="2">The sequence shown here is derived from an EMBL/GenBank/DDBJ whole genome shotgun (WGS) entry which is preliminary data.</text>
</comment>
<dbReference type="InterPro" id="IPR050229">
    <property type="entry name" value="GlpE_sulfurtransferase"/>
</dbReference>
<dbReference type="PANTHER" id="PTHR43031:SF1">
    <property type="entry name" value="PYRIDINE NUCLEOTIDE-DISULPHIDE OXIDOREDUCTASE"/>
    <property type="match status" value="1"/>
</dbReference>